<keyword evidence="1" id="KW-0812">Transmembrane</keyword>
<dbReference type="EMBL" id="JAEMUK010000014">
    <property type="protein sequence ID" value="MBJ7543482.1"/>
    <property type="molecule type" value="Genomic_DNA"/>
</dbReference>
<dbReference type="Proteomes" id="UP000623250">
    <property type="component" value="Unassembled WGS sequence"/>
</dbReference>
<feature type="transmembrane region" description="Helical" evidence="1">
    <location>
        <begin position="59"/>
        <end position="76"/>
    </location>
</feature>
<evidence type="ECO:0000256" key="1">
    <source>
        <dbReference type="SAM" id="Phobius"/>
    </source>
</evidence>
<protein>
    <submittedName>
        <fullName evidence="2">Uncharacterized protein</fullName>
    </submittedName>
</protein>
<organism evidence="2 3">
    <name type="scientific">Rhodomicrobium udaipurense</name>
    <dbReference type="NCBI Taxonomy" id="1202716"/>
    <lineage>
        <taxon>Bacteria</taxon>
        <taxon>Pseudomonadati</taxon>
        <taxon>Pseudomonadota</taxon>
        <taxon>Alphaproteobacteria</taxon>
        <taxon>Hyphomicrobiales</taxon>
        <taxon>Hyphomicrobiaceae</taxon>
        <taxon>Rhodomicrobium</taxon>
    </lineage>
</organism>
<feature type="transmembrane region" description="Helical" evidence="1">
    <location>
        <begin position="36"/>
        <end position="53"/>
    </location>
</feature>
<sequence length="147" mass="15998">MSRREQDLIDYIDDKSQNEDETAFLPVRPDGYPDSWTVFFLGILFGVAAGALIPVSPWLGGTLVFGGYGAAALTMTGTRNRVSRALRFGFAVFAAIGAAIVTGMIAWPVMTRSVVDAAAETNLVFLSVALLPWLLATFRYIHIRIPD</sequence>
<keyword evidence="3" id="KW-1185">Reference proteome</keyword>
<feature type="transmembrane region" description="Helical" evidence="1">
    <location>
        <begin position="122"/>
        <end position="141"/>
    </location>
</feature>
<evidence type="ECO:0000313" key="2">
    <source>
        <dbReference type="EMBL" id="MBJ7543482.1"/>
    </source>
</evidence>
<proteinExistence type="predicted"/>
<name>A0A8I1GAF5_9HYPH</name>
<evidence type="ECO:0000313" key="3">
    <source>
        <dbReference type="Proteomes" id="UP000623250"/>
    </source>
</evidence>
<comment type="caution">
    <text evidence="2">The sequence shown here is derived from an EMBL/GenBank/DDBJ whole genome shotgun (WGS) entry which is preliminary data.</text>
</comment>
<gene>
    <name evidence="2" type="ORF">JDN41_07915</name>
</gene>
<keyword evidence="1" id="KW-1133">Transmembrane helix</keyword>
<dbReference type="AlphaFoldDB" id="A0A8I1GAF5"/>
<dbReference type="RefSeq" id="WP_037235197.1">
    <property type="nucleotide sequence ID" value="NZ_JAEMUK010000014.1"/>
</dbReference>
<keyword evidence="1" id="KW-0472">Membrane</keyword>
<accession>A0A8I1GAF5</accession>
<feature type="transmembrane region" description="Helical" evidence="1">
    <location>
        <begin position="88"/>
        <end position="110"/>
    </location>
</feature>
<reference evidence="2 3" key="1">
    <citation type="submission" date="2020-12" db="EMBL/GenBank/DDBJ databases">
        <title>Revised draft genomes of Rhodomicrobium vannielii ATCC 17100 and Rhodomicrobium udaipurense JA643.</title>
        <authorList>
            <person name="Conners E.M."/>
            <person name="Davenport E.J."/>
            <person name="Bose A."/>
        </authorList>
    </citation>
    <scope>NUCLEOTIDE SEQUENCE [LARGE SCALE GENOMIC DNA]</scope>
    <source>
        <strain evidence="2 3">JA643</strain>
    </source>
</reference>